<accession>A0A4D4LXJ2</accession>
<sequence length="65" mass="7123">MAASAAPKTEVDTADYVTYAPAGSTCADCKQTINRLEPCRRSCIERRSGPPAAIYRHFECPDDPF</sequence>
<reference evidence="1 2" key="1">
    <citation type="submission" date="2019-04" db="EMBL/GenBank/DDBJ databases">
        <title>Draft genome sequences of Streptomyces avermitilis NBRC 14893.</title>
        <authorList>
            <person name="Komaki H."/>
            <person name="Tamura T."/>
            <person name="Hosoyama A."/>
        </authorList>
    </citation>
    <scope>NUCLEOTIDE SEQUENCE [LARGE SCALE GENOMIC DNA]</scope>
    <source>
        <strain evidence="1 2">NBRC 14893</strain>
    </source>
</reference>
<name>A0A4D4LXJ2_STRAX</name>
<dbReference type="Proteomes" id="UP000302139">
    <property type="component" value="Unassembled WGS sequence"/>
</dbReference>
<dbReference type="AlphaFoldDB" id="A0A4D4LXJ2"/>
<evidence type="ECO:0000313" key="2">
    <source>
        <dbReference type="Proteomes" id="UP000302139"/>
    </source>
</evidence>
<protein>
    <submittedName>
        <fullName evidence="1">Uncharacterized protein</fullName>
    </submittedName>
</protein>
<proteinExistence type="predicted"/>
<gene>
    <name evidence="1" type="ORF">SAV14893_051080</name>
</gene>
<dbReference type="EMBL" id="BJHX01000001">
    <property type="protein sequence ID" value="GDY65715.1"/>
    <property type="molecule type" value="Genomic_DNA"/>
</dbReference>
<comment type="caution">
    <text evidence="1">The sequence shown here is derived from an EMBL/GenBank/DDBJ whole genome shotgun (WGS) entry which is preliminary data.</text>
</comment>
<organism evidence="1 2">
    <name type="scientific">Streptomyces avermitilis</name>
    <dbReference type="NCBI Taxonomy" id="33903"/>
    <lineage>
        <taxon>Bacteria</taxon>
        <taxon>Bacillati</taxon>
        <taxon>Actinomycetota</taxon>
        <taxon>Actinomycetes</taxon>
        <taxon>Kitasatosporales</taxon>
        <taxon>Streptomycetaceae</taxon>
        <taxon>Streptomyces</taxon>
    </lineage>
</organism>
<evidence type="ECO:0000313" key="1">
    <source>
        <dbReference type="EMBL" id="GDY65715.1"/>
    </source>
</evidence>